<dbReference type="RefSeq" id="WP_397090745.1">
    <property type="nucleotide sequence ID" value="NZ_JBITGY010000016.1"/>
</dbReference>
<name>A0ABW7Z9J3_9ACTN</name>
<feature type="transmembrane region" description="Helical" evidence="2">
    <location>
        <begin position="167"/>
        <end position="186"/>
    </location>
</feature>
<dbReference type="InterPro" id="IPR036259">
    <property type="entry name" value="MFS_trans_sf"/>
</dbReference>
<dbReference type="Gene3D" id="3.40.50.150">
    <property type="entry name" value="Vaccinia Virus protein VP39"/>
    <property type="match status" value="1"/>
</dbReference>
<keyword evidence="2" id="KW-1133">Transmembrane helix</keyword>
<dbReference type="Gene3D" id="1.20.1250.20">
    <property type="entry name" value="MFS general substrate transporter like domains"/>
    <property type="match status" value="1"/>
</dbReference>
<feature type="transmembrane region" description="Helical" evidence="2">
    <location>
        <begin position="52"/>
        <end position="78"/>
    </location>
</feature>
<proteinExistence type="predicted"/>
<keyword evidence="4" id="KW-1185">Reference proteome</keyword>
<keyword evidence="1" id="KW-0620">Polyamine biosynthesis</keyword>
<accession>A0ABW7Z9J3</accession>
<organism evidence="3 4">
    <name type="scientific">Nonomuraea typhae</name>
    <dbReference type="NCBI Taxonomy" id="2603600"/>
    <lineage>
        <taxon>Bacteria</taxon>
        <taxon>Bacillati</taxon>
        <taxon>Actinomycetota</taxon>
        <taxon>Actinomycetes</taxon>
        <taxon>Streptosporangiales</taxon>
        <taxon>Streptosporangiaceae</taxon>
        <taxon>Nonomuraea</taxon>
    </lineage>
</organism>
<evidence type="ECO:0000313" key="4">
    <source>
        <dbReference type="Proteomes" id="UP001612741"/>
    </source>
</evidence>
<feature type="transmembrane region" description="Helical" evidence="2">
    <location>
        <begin position="192"/>
        <end position="211"/>
    </location>
</feature>
<evidence type="ECO:0000256" key="1">
    <source>
        <dbReference type="ARBA" id="ARBA00023115"/>
    </source>
</evidence>
<dbReference type="PANTHER" id="PTHR43317:SF1">
    <property type="entry name" value="THERMOSPERMINE SYNTHASE ACAULIS5"/>
    <property type="match status" value="1"/>
</dbReference>
<feature type="transmembrane region" description="Helical" evidence="2">
    <location>
        <begin position="218"/>
        <end position="237"/>
    </location>
</feature>
<dbReference type="SUPFAM" id="SSF53335">
    <property type="entry name" value="S-adenosyl-L-methionine-dependent methyltransferases"/>
    <property type="match status" value="1"/>
</dbReference>
<gene>
    <name evidence="3" type="ORF">ACIBG2_46125</name>
</gene>
<feature type="transmembrane region" description="Helical" evidence="2">
    <location>
        <begin position="21"/>
        <end position="46"/>
    </location>
</feature>
<feature type="transmembrane region" description="Helical" evidence="2">
    <location>
        <begin position="90"/>
        <end position="112"/>
    </location>
</feature>
<evidence type="ECO:0000313" key="3">
    <source>
        <dbReference type="EMBL" id="MFI6504831.1"/>
    </source>
</evidence>
<protein>
    <submittedName>
        <fullName evidence="3">Fused MFS/spermidine synthase</fullName>
    </submittedName>
</protein>
<feature type="transmembrane region" description="Helical" evidence="2">
    <location>
        <begin position="124"/>
        <end position="147"/>
    </location>
</feature>
<sequence>MVDLRKQRAPEQTGRRDGPASLPIWAAAVLVFASAGAVLVLEIMAVRLVAPYIGISLQVNSAIIGTALTAIAIGAWAGGRIADRVNPRRLIGALLLVSGVFTLLELPLVRWIGQVVNGTSAVPVLILAALSVVVPATLLSTISPLVVKLQLHDLRRTGREVGRLSALGTVGGIIATFVTGFVLVASLPSTTVMVGLGIVLILLGVIADFVLRRKTGVAAAATALAVGAAFLTVAGPGPCDKETTYNCARITAFPEDPSVRVLKVSNSEIGYTDMDEPTRLHMGYVQAIAAATELLNPGGRLDGLHIGGGAMTLAAYLEKTRPAGTQTVYEIDPGLVELAREKLAFRESDRLRVHVKDGRLGLQEQRSAGYDVVIEDAFGAFAPPWHLTTTEIVREARRTLRPGGIYAVNLIDFPPARFARAEVATLRAVFPHVVLVSYDAIVNGSEGGNMVLLASDRPIPVDRLQQNVSRLDQTKLLKVADEERTKRFADDERPLTDDHAPVDQLITVPFRYW</sequence>
<dbReference type="CDD" id="cd02440">
    <property type="entry name" value="AdoMet_MTases"/>
    <property type="match status" value="1"/>
</dbReference>
<dbReference type="Proteomes" id="UP001612741">
    <property type="component" value="Unassembled WGS sequence"/>
</dbReference>
<dbReference type="InterPro" id="IPR029063">
    <property type="entry name" value="SAM-dependent_MTases_sf"/>
</dbReference>
<dbReference type="EMBL" id="JBITGY010000016">
    <property type="protein sequence ID" value="MFI6504831.1"/>
    <property type="molecule type" value="Genomic_DNA"/>
</dbReference>
<keyword evidence="2" id="KW-0812">Transmembrane</keyword>
<dbReference type="PANTHER" id="PTHR43317">
    <property type="entry name" value="THERMOSPERMINE SYNTHASE ACAULIS5"/>
    <property type="match status" value="1"/>
</dbReference>
<evidence type="ECO:0000256" key="2">
    <source>
        <dbReference type="SAM" id="Phobius"/>
    </source>
</evidence>
<dbReference type="CDD" id="cd06174">
    <property type="entry name" value="MFS"/>
    <property type="match status" value="1"/>
</dbReference>
<keyword evidence="2" id="KW-0472">Membrane</keyword>
<dbReference type="SUPFAM" id="SSF103473">
    <property type="entry name" value="MFS general substrate transporter"/>
    <property type="match status" value="1"/>
</dbReference>
<dbReference type="NCBIfam" id="NF037959">
    <property type="entry name" value="MFS_SpdSyn"/>
    <property type="match status" value="1"/>
</dbReference>
<comment type="caution">
    <text evidence="3">The sequence shown here is derived from an EMBL/GenBank/DDBJ whole genome shotgun (WGS) entry which is preliminary data.</text>
</comment>
<reference evidence="3 4" key="1">
    <citation type="submission" date="2024-10" db="EMBL/GenBank/DDBJ databases">
        <title>The Natural Products Discovery Center: Release of the First 8490 Sequenced Strains for Exploring Actinobacteria Biosynthetic Diversity.</title>
        <authorList>
            <person name="Kalkreuter E."/>
            <person name="Kautsar S.A."/>
            <person name="Yang D."/>
            <person name="Bader C.D."/>
            <person name="Teijaro C.N."/>
            <person name="Fluegel L."/>
            <person name="Davis C.M."/>
            <person name="Simpson J.R."/>
            <person name="Lauterbach L."/>
            <person name="Steele A.D."/>
            <person name="Gui C."/>
            <person name="Meng S."/>
            <person name="Li G."/>
            <person name="Viehrig K."/>
            <person name="Ye F."/>
            <person name="Su P."/>
            <person name="Kiefer A.F."/>
            <person name="Nichols A."/>
            <person name="Cepeda A.J."/>
            <person name="Yan W."/>
            <person name="Fan B."/>
            <person name="Jiang Y."/>
            <person name="Adhikari A."/>
            <person name="Zheng C.-J."/>
            <person name="Schuster L."/>
            <person name="Cowan T.M."/>
            <person name="Smanski M.J."/>
            <person name="Chevrette M.G."/>
            <person name="De Carvalho L.P.S."/>
            <person name="Shen B."/>
        </authorList>
    </citation>
    <scope>NUCLEOTIDE SEQUENCE [LARGE SCALE GENOMIC DNA]</scope>
    <source>
        <strain evidence="3 4">NPDC050545</strain>
    </source>
</reference>